<proteinExistence type="predicted"/>
<name>X1SNM5_9ZZZZ</name>
<evidence type="ECO:0000313" key="1">
    <source>
        <dbReference type="EMBL" id="GAI80756.1"/>
    </source>
</evidence>
<organism evidence="1">
    <name type="scientific">marine sediment metagenome</name>
    <dbReference type="NCBI Taxonomy" id="412755"/>
    <lineage>
        <taxon>unclassified sequences</taxon>
        <taxon>metagenomes</taxon>
        <taxon>ecological metagenomes</taxon>
    </lineage>
</organism>
<reference evidence="1" key="1">
    <citation type="journal article" date="2014" name="Front. Microbiol.">
        <title>High frequency of phylogenetically diverse reductive dehalogenase-homologous genes in deep subseafloor sedimentary metagenomes.</title>
        <authorList>
            <person name="Kawai M."/>
            <person name="Futagami T."/>
            <person name="Toyoda A."/>
            <person name="Takaki Y."/>
            <person name="Nishi S."/>
            <person name="Hori S."/>
            <person name="Arai W."/>
            <person name="Tsubouchi T."/>
            <person name="Morono Y."/>
            <person name="Uchiyama I."/>
            <person name="Ito T."/>
            <person name="Fujiyama A."/>
            <person name="Inagaki F."/>
            <person name="Takami H."/>
        </authorList>
    </citation>
    <scope>NUCLEOTIDE SEQUENCE</scope>
    <source>
        <strain evidence="1">Expedition CK06-06</strain>
    </source>
</reference>
<comment type="caution">
    <text evidence="1">The sequence shown here is derived from an EMBL/GenBank/DDBJ whole genome shotgun (WGS) entry which is preliminary data.</text>
</comment>
<accession>X1SNM5</accession>
<protein>
    <submittedName>
        <fullName evidence="1">Uncharacterized protein</fullName>
    </submittedName>
</protein>
<gene>
    <name evidence="1" type="ORF">S12H4_16762</name>
</gene>
<dbReference type="EMBL" id="BARW01008132">
    <property type="protein sequence ID" value="GAI80756.1"/>
    <property type="molecule type" value="Genomic_DNA"/>
</dbReference>
<dbReference type="AlphaFoldDB" id="X1SNM5"/>
<sequence length="157" mass="17002">MFSLKSLFTPAFLRRLGGAGASAIADGIMEFVYNRDSAYWTGRFPFIPTIEPLPPLDDFLVLGGSVATWLLGAWKNEKVKEVGEGATIYATAMILHHIIHRSAFVLPLAAPAAAAEVPPTVAERLARKGYTPTKAVQLRNGRYTPTMPGRLGYTPTA</sequence>